<protein>
    <submittedName>
        <fullName evidence="2">Uncharacterized protein</fullName>
    </submittedName>
</protein>
<dbReference type="Proteomes" id="UP000467840">
    <property type="component" value="Chromosome 4"/>
</dbReference>
<evidence type="ECO:0000256" key="1">
    <source>
        <dbReference type="ARBA" id="ARBA00006046"/>
    </source>
</evidence>
<comment type="caution">
    <text evidence="2">The sequence shown here is derived from an EMBL/GenBank/DDBJ whole genome shotgun (WGS) entry which is preliminary data.</text>
</comment>
<dbReference type="EMBL" id="JAAGAX010000010">
    <property type="protein sequence ID" value="KAF2302310.1"/>
    <property type="molecule type" value="Genomic_DNA"/>
</dbReference>
<accession>A0A6A6LLK5</accession>
<dbReference type="PANTHER" id="PTHR10668:SF103">
    <property type="entry name" value="PYRIDINE NUCLEOTIDE-DISULFIDE OXIDOREDUCTASE DOMAIN-CONTAINING PROTEIN 2"/>
    <property type="match status" value="1"/>
</dbReference>
<evidence type="ECO:0000313" key="3">
    <source>
        <dbReference type="Proteomes" id="UP000467840"/>
    </source>
</evidence>
<proteinExistence type="inferred from homology"/>
<name>A0A6A6LLK5_HEVBR</name>
<sequence>MHCIDGSYLLLGPHKDLNHSEISKFFIRDADAYPRDFMDLLLSPASKVLNLNFETDVLKATLATDAVIVKMQSYLEAFDLWEVVVEDRPVAPLPPNPTLAQIKAHSEEKTKKFKAKTLIQNSVGDQSSLGSWHAKLLKNHGIG</sequence>
<comment type="similarity">
    <text evidence="1">Belongs to the carotenoid/retinoid oxidoreductase family.</text>
</comment>
<gene>
    <name evidence="2" type="ORF">GH714_034064</name>
</gene>
<dbReference type="PANTHER" id="PTHR10668">
    <property type="entry name" value="PHYTOENE DEHYDROGENASE"/>
    <property type="match status" value="1"/>
</dbReference>
<reference evidence="2 3" key="1">
    <citation type="journal article" date="2020" name="Mol. Plant">
        <title>The Chromosome-Based Rubber Tree Genome Provides New Insights into Spurge Genome Evolution and Rubber Biosynthesis.</title>
        <authorList>
            <person name="Liu J."/>
            <person name="Shi C."/>
            <person name="Shi C.C."/>
            <person name="Li W."/>
            <person name="Zhang Q.J."/>
            <person name="Zhang Y."/>
            <person name="Li K."/>
            <person name="Lu H.F."/>
            <person name="Shi C."/>
            <person name="Zhu S.T."/>
            <person name="Xiao Z.Y."/>
            <person name="Nan H."/>
            <person name="Yue Y."/>
            <person name="Zhu X.G."/>
            <person name="Wu Y."/>
            <person name="Hong X.N."/>
            <person name="Fan G.Y."/>
            <person name="Tong Y."/>
            <person name="Zhang D."/>
            <person name="Mao C.L."/>
            <person name="Liu Y.L."/>
            <person name="Hao S.J."/>
            <person name="Liu W.Q."/>
            <person name="Lv M.Q."/>
            <person name="Zhang H.B."/>
            <person name="Liu Y."/>
            <person name="Hu-Tang G.R."/>
            <person name="Wang J.P."/>
            <person name="Wang J.H."/>
            <person name="Sun Y.H."/>
            <person name="Ni S.B."/>
            <person name="Chen W.B."/>
            <person name="Zhang X.C."/>
            <person name="Jiao Y.N."/>
            <person name="Eichler E.E."/>
            <person name="Li G.H."/>
            <person name="Liu X."/>
            <person name="Gao L.Z."/>
        </authorList>
    </citation>
    <scope>NUCLEOTIDE SEQUENCE [LARGE SCALE GENOMIC DNA]</scope>
    <source>
        <strain evidence="3">cv. GT1</strain>
        <tissue evidence="2">Leaf</tissue>
    </source>
</reference>
<dbReference type="AlphaFoldDB" id="A0A6A6LLK5"/>
<keyword evidence="3" id="KW-1185">Reference proteome</keyword>
<organism evidence="2 3">
    <name type="scientific">Hevea brasiliensis</name>
    <name type="common">Para rubber tree</name>
    <name type="synonym">Siphonia brasiliensis</name>
    <dbReference type="NCBI Taxonomy" id="3981"/>
    <lineage>
        <taxon>Eukaryota</taxon>
        <taxon>Viridiplantae</taxon>
        <taxon>Streptophyta</taxon>
        <taxon>Embryophyta</taxon>
        <taxon>Tracheophyta</taxon>
        <taxon>Spermatophyta</taxon>
        <taxon>Magnoliopsida</taxon>
        <taxon>eudicotyledons</taxon>
        <taxon>Gunneridae</taxon>
        <taxon>Pentapetalae</taxon>
        <taxon>rosids</taxon>
        <taxon>fabids</taxon>
        <taxon>Malpighiales</taxon>
        <taxon>Euphorbiaceae</taxon>
        <taxon>Crotonoideae</taxon>
        <taxon>Micrandreae</taxon>
        <taxon>Hevea</taxon>
    </lineage>
</organism>
<evidence type="ECO:0000313" key="2">
    <source>
        <dbReference type="EMBL" id="KAF2302310.1"/>
    </source>
</evidence>